<accession>A0A832FXE2</accession>
<dbReference type="SUPFAM" id="SSF111038">
    <property type="entry name" value="YjbQ-like"/>
    <property type="match status" value="1"/>
</dbReference>
<comment type="caution">
    <text evidence="1">The sequence shown here is derived from an EMBL/GenBank/DDBJ whole genome shotgun (WGS) entry which is preliminary data.</text>
</comment>
<dbReference type="InterPro" id="IPR035917">
    <property type="entry name" value="YjbQ-like_sf"/>
</dbReference>
<dbReference type="AlphaFoldDB" id="A0A832FXE2"/>
<evidence type="ECO:0008006" key="2">
    <source>
        <dbReference type="Google" id="ProtNLM"/>
    </source>
</evidence>
<name>A0A832FXE2_9CREN</name>
<gene>
    <name evidence="1" type="ORF">ENU41_08790</name>
</gene>
<evidence type="ECO:0000313" key="1">
    <source>
        <dbReference type="EMBL" id="HGQ36750.1"/>
    </source>
</evidence>
<reference evidence="1" key="1">
    <citation type="journal article" date="2020" name="mSystems">
        <title>Genome- and Community-Level Interaction Insights into Carbon Utilization and Element Cycling Functions of Hydrothermarchaeota in Hydrothermal Sediment.</title>
        <authorList>
            <person name="Zhou Z."/>
            <person name="Liu Y."/>
            <person name="Xu W."/>
            <person name="Pan J."/>
            <person name="Luo Z.H."/>
            <person name="Li M."/>
        </authorList>
    </citation>
    <scope>NUCLEOTIDE SEQUENCE</scope>
    <source>
        <strain evidence="1">SpSt-667</strain>
    </source>
</reference>
<organism evidence="1">
    <name type="scientific">Ignisphaera aggregans</name>
    <dbReference type="NCBI Taxonomy" id="334771"/>
    <lineage>
        <taxon>Archaea</taxon>
        <taxon>Thermoproteota</taxon>
        <taxon>Thermoprotei</taxon>
        <taxon>Desulfurococcales</taxon>
        <taxon>Desulfurococcaceae</taxon>
        <taxon>Ignisphaera</taxon>
    </lineage>
</organism>
<proteinExistence type="predicted"/>
<dbReference type="Gene3D" id="2.60.120.460">
    <property type="entry name" value="YjbQ-like"/>
    <property type="match status" value="1"/>
</dbReference>
<sequence>MKHSLKYDVKVLKIKLDSPGYTVLDITPYIAELVNKNLLNKGIALVYTNEKNGIITEIEYEPELLSDLEVFLKNINCIDKGLCDIVLGRSVAVPVVNGDLFLGQFKNIVFIDLSRNSEEKTVVVVLEGIFKNS</sequence>
<protein>
    <recommendedName>
        <fullName evidence="2">YjbQ family protein</fullName>
    </recommendedName>
</protein>
<dbReference type="EMBL" id="DTCK01000045">
    <property type="protein sequence ID" value="HGQ36750.1"/>
    <property type="molecule type" value="Genomic_DNA"/>
</dbReference>